<dbReference type="NCBIfam" id="NF001209">
    <property type="entry name" value="PRK00175.1"/>
    <property type="match status" value="1"/>
</dbReference>
<dbReference type="EMBL" id="CP147920">
    <property type="protein sequence ID" value="XAU16360.1"/>
    <property type="molecule type" value="Genomic_DNA"/>
</dbReference>
<comment type="subunit">
    <text evidence="2">Homodimer.</text>
</comment>
<dbReference type="PANTHER" id="PTHR32268:SF11">
    <property type="entry name" value="HOMOSERINE O-ACETYLTRANSFERASE"/>
    <property type="match status" value="1"/>
</dbReference>
<dbReference type="HAMAP" id="MF_00296">
    <property type="entry name" value="MetX_acyltransf"/>
    <property type="match status" value="1"/>
</dbReference>
<dbReference type="Gene3D" id="1.10.1740.110">
    <property type="match status" value="1"/>
</dbReference>
<organism evidence="4 5">
    <name type="scientific">Sulfurimonas diazotrophicus</name>
    <dbReference type="NCBI Taxonomy" id="3131939"/>
    <lineage>
        <taxon>Bacteria</taxon>
        <taxon>Pseudomonadati</taxon>
        <taxon>Campylobacterota</taxon>
        <taxon>Epsilonproteobacteria</taxon>
        <taxon>Campylobacterales</taxon>
        <taxon>Sulfurimonadaceae</taxon>
        <taxon>Sulfurimonas</taxon>
    </lineage>
</organism>
<dbReference type="PIRSF" id="PIRSF000443">
    <property type="entry name" value="Homoser_Ac_trans"/>
    <property type="match status" value="1"/>
</dbReference>
<dbReference type="InterPro" id="IPR029058">
    <property type="entry name" value="AB_hydrolase_fold"/>
</dbReference>
<name>A0ABZ3HEL9_9BACT</name>
<dbReference type="EC" id="2.3.1.31" evidence="2"/>
<accession>A0ABZ3HEL9</accession>
<sequence length="371" mass="42223">MDPLNLQTHTEHITNPLYLESGRILEPYDIVYETYGHLSETKDNVVVVTHALTGSHHAAGLYEGDNKPGWWDGLIGPGKAIDTDRFFVICSNVIGSCFGSTGPMSPMLPSDEPYRYKFPVITVKDMVKAQRILFDKLGIHRVHAIVGGSMGGMQALQFAVHYPNFADRIVAMACTHATQPWTIAFNKIAQEAILKDPDFKSGYYDPADIKENGLTGMAVGRMAGHISFLSPHSMERKFGREYKRTDGLYELFGKFQVESYLEYNGYNFTKWFDPLSYLYITKAINIYDLSRGFDTLEEALLRIRSRLYLVSFENDMLFIPEEMRVMADILAKEKTTPVDYLEVKSDYGHDAFLVELEKFKEYVREALEHGI</sequence>
<dbReference type="Gene3D" id="3.40.50.1820">
    <property type="entry name" value="alpha/beta hydrolase"/>
    <property type="match status" value="1"/>
</dbReference>
<dbReference type="InterPro" id="IPR008220">
    <property type="entry name" value="HAT_MetX-like"/>
</dbReference>
<keyword evidence="2" id="KW-0963">Cytoplasm</keyword>
<protein>
    <recommendedName>
        <fullName evidence="2">Homoserine O-acetyltransferase</fullName>
        <shortName evidence="2">HAT</shortName>
        <ecNumber evidence="2">2.3.1.31</ecNumber>
    </recommendedName>
    <alternativeName>
        <fullName evidence="2">Homoserine transacetylase</fullName>
        <shortName evidence="2">HTA</shortName>
    </alternativeName>
</protein>
<reference evidence="4 5" key="1">
    <citation type="submission" date="2024-03" db="EMBL/GenBank/DDBJ databases">
        <title>Sulfurimonas sp. HSL3-1.</title>
        <authorList>
            <person name="Wang S."/>
        </authorList>
    </citation>
    <scope>NUCLEOTIDE SEQUENCE [LARGE SCALE GENOMIC DNA]</scope>
    <source>
        <strain evidence="4 5">HSL3-1</strain>
    </source>
</reference>
<evidence type="ECO:0000313" key="5">
    <source>
        <dbReference type="Proteomes" id="UP001447842"/>
    </source>
</evidence>
<dbReference type="NCBIfam" id="TIGR01392">
    <property type="entry name" value="homoserO_Ac_trn"/>
    <property type="match status" value="1"/>
</dbReference>
<feature type="binding site" evidence="2">
    <location>
        <position position="350"/>
    </location>
    <ligand>
        <name>substrate</name>
    </ligand>
</feature>
<feature type="active site" description="Nucleophile" evidence="2">
    <location>
        <position position="149"/>
    </location>
</feature>
<keyword evidence="2" id="KW-0486">Methionine biosynthesis</keyword>
<dbReference type="Proteomes" id="UP001447842">
    <property type="component" value="Chromosome"/>
</dbReference>
<feature type="active site" evidence="2">
    <location>
        <position position="315"/>
    </location>
</feature>
<keyword evidence="2" id="KW-0028">Amino-acid biosynthesis</keyword>
<proteinExistence type="inferred from homology"/>
<evidence type="ECO:0000259" key="3">
    <source>
        <dbReference type="Pfam" id="PF00561"/>
    </source>
</evidence>
<dbReference type="GO" id="GO:0004414">
    <property type="term" value="F:homoserine O-acetyltransferase activity"/>
    <property type="evidence" value="ECO:0007669"/>
    <property type="project" value="UniProtKB-EC"/>
</dbReference>
<feature type="domain" description="AB hydrolase-1" evidence="3">
    <location>
        <begin position="44"/>
        <end position="355"/>
    </location>
</feature>
<keyword evidence="5" id="KW-1185">Reference proteome</keyword>
<feature type="active site" evidence="2">
    <location>
        <position position="349"/>
    </location>
</feature>
<evidence type="ECO:0000256" key="1">
    <source>
        <dbReference type="ARBA" id="ARBA00022679"/>
    </source>
</evidence>
<comment type="catalytic activity">
    <reaction evidence="2">
        <text>L-homoserine + acetyl-CoA = O-acetyl-L-homoserine + CoA</text>
        <dbReference type="Rhea" id="RHEA:13701"/>
        <dbReference type="ChEBI" id="CHEBI:57287"/>
        <dbReference type="ChEBI" id="CHEBI:57288"/>
        <dbReference type="ChEBI" id="CHEBI:57476"/>
        <dbReference type="ChEBI" id="CHEBI:57716"/>
        <dbReference type="EC" id="2.3.1.31"/>
    </reaction>
</comment>
<dbReference type="InterPro" id="IPR000073">
    <property type="entry name" value="AB_hydrolase_1"/>
</dbReference>
<comment type="pathway">
    <text evidence="2">Amino-acid biosynthesis; L-methionine biosynthesis via de novo pathway; O-acetyl-L-homoserine from L-homoserine: step 1/1.</text>
</comment>
<dbReference type="PANTHER" id="PTHR32268">
    <property type="entry name" value="HOMOSERINE O-ACETYLTRANSFERASE"/>
    <property type="match status" value="1"/>
</dbReference>
<dbReference type="RefSeq" id="WP_345971541.1">
    <property type="nucleotide sequence ID" value="NZ_CP147920.1"/>
</dbReference>
<dbReference type="SUPFAM" id="SSF53474">
    <property type="entry name" value="alpha/beta-Hydrolases"/>
    <property type="match status" value="1"/>
</dbReference>
<evidence type="ECO:0000256" key="2">
    <source>
        <dbReference type="HAMAP-Rule" id="MF_00296"/>
    </source>
</evidence>
<comment type="function">
    <text evidence="2">Transfers an acetyl group from acetyl-CoA to L-homoserine, forming acetyl-L-homoserine.</text>
</comment>
<dbReference type="Pfam" id="PF00561">
    <property type="entry name" value="Abhydrolase_1"/>
    <property type="match status" value="1"/>
</dbReference>
<comment type="subcellular location">
    <subcellularLocation>
        <location evidence="2">Cytoplasm</location>
    </subcellularLocation>
</comment>
<keyword evidence="1 2" id="KW-0808">Transferase</keyword>
<comment type="similarity">
    <text evidence="2">Belongs to the AB hydrolase superfamily. MetX family.</text>
</comment>
<feature type="binding site" evidence="2">
    <location>
        <position position="221"/>
    </location>
    <ligand>
        <name>substrate</name>
    </ligand>
</feature>
<comment type="caution">
    <text evidence="2">Lacks conserved residue(s) required for the propagation of feature annotation.</text>
</comment>
<evidence type="ECO:0000313" key="4">
    <source>
        <dbReference type="EMBL" id="XAU16360.1"/>
    </source>
</evidence>
<keyword evidence="2 4" id="KW-0012">Acyltransferase</keyword>
<gene>
    <name evidence="2" type="primary">metXA</name>
    <name evidence="4" type="ORF">WCY31_08695</name>
</gene>